<dbReference type="EMBL" id="KE344155">
    <property type="protein sequence ID" value="EXB54102.1"/>
    <property type="molecule type" value="Genomic_DNA"/>
</dbReference>
<keyword evidence="2" id="KW-1185">Reference proteome</keyword>
<dbReference type="Proteomes" id="UP000030645">
    <property type="component" value="Unassembled WGS sequence"/>
</dbReference>
<evidence type="ECO:0000313" key="2">
    <source>
        <dbReference type="Proteomes" id="UP000030645"/>
    </source>
</evidence>
<organism evidence="1 2">
    <name type="scientific">Morus notabilis</name>
    <dbReference type="NCBI Taxonomy" id="981085"/>
    <lineage>
        <taxon>Eukaryota</taxon>
        <taxon>Viridiplantae</taxon>
        <taxon>Streptophyta</taxon>
        <taxon>Embryophyta</taxon>
        <taxon>Tracheophyta</taxon>
        <taxon>Spermatophyta</taxon>
        <taxon>Magnoliopsida</taxon>
        <taxon>eudicotyledons</taxon>
        <taxon>Gunneridae</taxon>
        <taxon>Pentapetalae</taxon>
        <taxon>rosids</taxon>
        <taxon>fabids</taxon>
        <taxon>Rosales</taxon>
        <taxon>Moraceae</taxon>
        <taxon>Moreae</taxon>
        <taxon>Morus</taxon>
    </lineage>
</organism>
<evidence type="ECO:0000313" key="1">
    <source>
        <dbReference type="EMBL" id="EXB54102.1"/>
    </source>
</evidence>
<name>W9QTN3_9ROSA</name>
<sequence length="72" mass="8151">MVMKSSSFTSALSISTSSSSLMRSKSRVTQIRVTRLKTQVPRDQSREFSVIEVTSSQRSMLSNLHLHLHISR</sequence>
<dbReference type="AlphaFoldDB" id="W9QTN3"/>
<protein>
    <submittedName>
        <fullName evidence="1">Uncharacterized protein</fullName>
    </submittedName>
</protein>
<gene>
    <name evidence="1" type="ORF">L484_017540</name>
</gene>
<proteinExistence type="predicted"/>
<accession>W9QTN3</accession>
<reference evidence="2" key="1">
    <citation type="submission" date="2013-01" db="EMBL/GenBank/DDBJ databases">
        <title>Draft Genome Sequence of a Mulberry Tree, Morus notabilis C.K. Schneid.</title>
        <authorList>
            <person name="He N."/>
            <person name="Zhao S."/>
        </authorList>
    </citation>
    <scope>NUCLEOTIDE SEQUENCE</scope>
</reference>